<reference evidence="2 3" key="1">
    <citation type="submission" date="2019-01" db="EMBL/GenBank/DDBJ databases">
        <title>Draft genome sequences of the type strain Streptomyces sioyaensis DSM 40032 and its novel strain, TM32, a thermotolerant antibiotics-producing actinobacterium.</title>
        <authorList>
            <person name="Nakaew N."/>
            <person name="Lumyong S."/>
            <person name="Sloan W.T."/>
            <person name="Sungthong R."/>
        </authorList>
    </citation>
    <scope>NUCLEOTIDE SEQUENCE [LARGE SCALE GENOMIC DNA]</scope>
    <source>
        <strain evidence="2 3">DSM 40032</strain>
    </source>
</reference>
<accession>A0A4Q1QQN5</accession>
<proteinExistence type="predicted"/>
<protein>
    <submittedName>
        <fullName evidence="2">Uncharacterized protein</fullName>
    </submittedName>
</protein>
<dbReference type="AlphaFoldDB" id="A0A4Q1QQN5"/>
<keyword evidence="3" id="KW-1185">Reference proteome</keyword>
<dbReference type="Proteomes" id="UP000289482">
    <property type="component" value="Unassembled WGS sequence"/>
</dbReference>
<sequence length="69" mass="7720">MWYPEQRPGRVRGRRRGHRSGAELLTRPRAKADQASALHTIPGATRPQGTVKVADDVLDTFLKRALTDL</sequence>
<organism evidence="2 3">
    <name type="scientific">Streptomyces sioyaensis</name>
    <dbReference type="NCBI Taxonomy" id="67364"/>
    <lineage>
        <taxon>Bacteria</taxon>
        <taxon>Bacillati</taxon>
        <taxon>Actinomycetota</taxon>
        <taxon>Actinomycetes</taxon>
        <taxon>Kitasatosporales</taxon>
        <taxon>Streptomycetaceae</taxon>
        <taxon>Streptomyces</taxon>
    </lineage>
</organism>
<feature type="compositionally biased region" description="Basic residues" evidence="1">
    <location>
        <begin position="9"/>
        <end position="19"/>
    </location>
</feature>
<evidence type="ECO:0000256" key="1">
    <source>
        <dbReference type="SAM" id="MobiDB-lite"/>
    </source>
</evidence>
<name>A0A4Q1QQN5_9ACTN</name>
<evidence type="ECO:0000313" key="2">
    <source>
        <dbReference type="EMBL" id="RXS65332.1"/>
    </source>
</evidence>
<dbReference type="EMBL" id="SDIF01000052">
    <property type="protein sequence ID" value="RXS65332.1"/>
    <property type="molecule type" value="Genomic_DNA"/>
</dbReference>
<gene>
    <name evidence="2" type="ORF">EST54_18815</name>
</gene>
<comment type="caution">
    <text evidence="2">The sequence shown here is derived from an EMBL/GenBank/DDBJ whole genome shotgun (WGS) entry which is preliminary data.</text>
</comment>
<evidence type="ECO:0000313" key="3">
    <source>
        <dbReference type="Proteomes" id="UP000289482"/>
    </source>
</evidence>
<feature type="region of interest" description="Disordered" evidence="1">
    <location>
        <begin position="1"/>
        <end position="45"/>
    </location>
</feature>